<dbReference type="NCBIfam" id="TIGR03953">
    <property type="entry name" value="rplD_bact"/>
    <property type="match status" value="1"/>
</dbReference>
<evidence type="ECO:0000313" key="7">
    <source>
        <dbReference type="EMBL" id="ORJ63094.1"/>
    </source>
</evidence>
<dbReference type="Proteomes" id="UP000193136">
    <property type="component" value="Unassembled WGS sequence"/>
</dbReference>
<dbReference type="AlphaFoldDB" id="A0A1X0YDN6"/>
<comment type="similarity">
    <text evidence="1 5">Belongs to the universal ribosomal protein uL4 family.</text>
</comment>
<dbReference type="InterPro" id="IPR002136">
    <property type="entry name" value="Ribosomal_uL4"/>
</dbReference>
<gene>
    <name evidence="5" type="primary">rplD</name>
    <name evidence="7" type="ORF">B5V00_03340</name>
</gene>
<dbReference type="STRING" id="1969733.B5V00_03340"/>
<dbReference type="InterPro" id="IPR023574">
    <property type="entry name" value="Ribosomal_uL4_dom_sf"/>
</dbReference>
<dbReference type="PANTHER" id="PTHR10746:SF6">
    <property type="entry name" value="LARGE RIBOSOMAL SUBUNIT PROTEIN UL4M"/>
    <property type="match status" value="1"/>
</dbReference>
<dbReference type="RefSeq" id="WP_085009334.1">
    <property type="nucleotide sequence ID" value="NZ_NAAD01000002.1"/>
</dbReference>
<keyword evidence="8" id="KW-1185">Reference proteome</keyword>
<dbReference type="GO" id="GO:0006412">
    <property type="term" value="P:translation"/>
    <property type="evidence" value="ECO:0007669"/>
    <property type="project" value="UniProtKB-UniRule"/>
</dbReference>
<keyword evidence="2 5" id="KW-0689">Ribosomal protein</keyword>
<evidence type="ECO:0000256" key="5">
    <source>
        <dbReference type="HAMAP-Rule" id="MF_01328"/>
    </source>
</evidence>
<dbReference type="InterPro" id="IPR013005">
    <property type="entry name" value="Ribosomal_uL4-like"/>
</dbReference>
<comment type="function">
    <text evidence="5">Forms part of the polypeptide exit tunnel.</text>
</comment>
<evidence type="ECO:0000313" key="8">
    <source>
        <dbReference type="Proteomes" id="UP000193136"/>
    </source>
</evidence>
<accession>A0A1X0YDN6</accession>
<dbReference type="GO" id="GO:0019843">
    <property type="term" value="F:rRNA binding"/>
    <property type="evidence" value="ECO:0007669"/>
    <property type="project" value="UniProtKB-UniRule"/>
</dbReference>
<organism evidence="7 8">
    <name type="scientific">Geothermobacter hydrogeniphilus</name>
    <dbReference type="NCBI Taxonomy" id="1969733"/>
    <lineage>
        <taxon>Bacteria</taxon>
        <taxon>Pseudomonadati</taxon>
        <taxon>Thermodesulfobacteriota</taxon>
        <taxon>Desulfuromonadia</taxon>
        <taxon>Desulfuromonadales</taxon>
        <taxon>Geothermobacteraceae</taxon>
        <taxon>Geothermobacter</taxon>
    </lineage>
</organism>
<dbReference type="GO" id="GO:1990904">
    <property type="term" value="C:ribonucleoprotein complex"/>
    <property type="evidence" value="ECO:0007669"/>
    <property type="project" value="UniProtKB-KW"/>
</dbReference>
<dbReference type="HAMAP" id="MF_01328_B">
    <property type="entry name" value="Ribosomal_uL4_B"/>
    <property type="match status" value="1"/>
</dbReference>
<dbReference type="PANTHER" id="PTHR10746">
    <property type="entry name" value="50S RIBOSOMAL PROTEIN L4"/>
    <property type="match status" value="1"/>
</dbReference>
<keyword evidence="3 5" id="KW-0687">Ribonucleoprotein</keyword>
<dbReference type="OrthoDB" id="9803201at2"/>
<evidence type="ECO:0000256" key="2">
    <source>
        <dbReference type="ARBA" id="ARBA00022980"/>
    </source>
</evidence>
<protein>
    <recommendedName>
        <fullName evidence="4 5">Large ribosomal subunit protein uL4</fullName>
    </recommendedName>
</protein>
<dbReference type="EMBL" id="NAAD01000002">
    <property type="protein sequence ID" value="ORJ63094.1"/>
    <property type="molecule type" value="Genomic_DNA"/>
</dbReference>
<evidence type="ECO:0000256" key="3">
    <source>
        <dbReference type="ARBA" id="ARBA00023274"/>
    </source>
</evidence>
<feature type="region of interest" description="Disordered" evidence="6">
    <location>
        <begin position="44"/>
        <end position="85"/>
    </location>
</feature>
<keyword evidence="5" id="KW-0694">RNA-binding</keyword>
<dbReference type="GO" id="GO:0005840">
    <property type="term" value="C:ribosome"/>
    <property type="evidence" value="ECO:0007669"/>
    <property type="project" value="UniProtKB-KW"/>
</dbReference>
<evidence type="ECO:0000256" key="4">
    <source>
        <dbReference type="ARBA" id="ARBA00035244"/>
    </source>
</evidence>
<dbReference type="Gene3D" id="3.40.1370.10">
    <property type="match status" value="1"/>
</dbReference>
<comment type="caution">
    <text evidence="7">The sequence shown here is derived from an EMBL/GenBank/DDBJ whole genome shotgun (WGS) entry which is preliminary data.</text>
</comment>
<sequence>MAKITVFDIDKKEVGERDLADAVFNDDVKGYLIHDMVRYQLAKKRQGTAKTKGRSEVSGGGKKPYRQKGTGNARQGTMRAPNFVGGGTVFGPTPRDYTFKLNRKVKKAALRSALSARYKEEKLTVLNGLKFETISTKGFAAVLSRFELGKTLVVIDRPEPTVELSARNLPGVKVLRAEGVNVYDIMKYPNLVLTEAAVAQLEGALAS</sequence>
<dbReference type="SUPFAM" id="SSF52166">
    <property type="entry name" value="Ribosomal protein L4"/>
    <property type="match status" value="1"/>
</dbReference>
<keyword evidence="5" id="KW-0699">rRNA-binding</keyword>
<reference evidence="7 8" key="1">
    <citation type="submission" date="2017-03" db="EMBL/GenBank/DDBJ databases">
        <title>Genome sequence of Geothermobacter sp. EPR-M, Deep-Sea Iron Reducer.</title>
        <authorList>
            <person name="Tully B."/>
            <person name="Savalia P."/>
            <person name="Abuyen K."/>
            <person name="Baughan C."/>
            <person name="Romero E."/>
            <person name="Ronkowski C."/>
            <person name="Torres B."/>
            <person name="Tremblay J."/>
            <person name="Trujillo A."/>
            <person name="Tyler M."/>
            <person name="Perez-Rodriguez I."/>
            <person name="Amend J."/>
        </authorList>
    </citation>
    <scope>NUCLEOTIDE SEQUENCE [LARGE SCALE GENOMIC DNA]</scope>
    <source>
        <strain evidence="7 8">EPR-M</strain>
    </source>
</reference>
<name>A0A1X0YDN6_9BACT</name>
<comment type="subunit">
    <text evidence="5">Part of the 50S ribosomal subunit.</text>
</comment>
<comment type="function">
    <text evidence="5">One of the primary rRNA binding proteins, this protein initially binds near the 5'-end of the 23S rRNA. It is important during the early stages of 50S assembly. It makes multiple contacts with different domains of the 23S rRNA in the assembled 50S subunit and ribosome.</text>
</comment>
<evidence type="ECO:0000256" key="6">
    <source>
        <dbReference type="SAM" id="MobiDB-lite"/>
    </source>
</evidence>
<dbReference type="Pfam" id="PF00573">
    <property type="entry name" value="Ribosomal_L4"/>
    <property type="match status" value="1"/>
</dbReference>
<dbReference type="GO" id="GO:0003735">
    <property type="term" value="F:structural constituent of ribosome"/>
    <property type="evidence" value="ECO:0007669"/>
    <property type="project" value="InterPro"/>
</dbReference>
<evidence type="ECO:0000256" key="1">
    <source>
        <dbReference type="ARBA" id="ARBA00010528"/>
    </source>
</evidence>
<proteinExistence type="inferred from homology"/>